<proteinExistence type="predicted"/>
<dbReference type="RefSeq" id="WP_001004233.1">
    <property type="nucleotide sequence ID" value="NZ_JPHZ01000007.1"/>
</dbReference>
<comment type="caution">
    <text evidence="2">The sequence shown here is derived from an EMBL/GenBank/DDBJ whole genome shotgun (WGS) entry which is preliminary data.</text>
</comment>
<dbReference type="AlphaFoldDB" id="A0A0J1A9A9"/>
<dbReference type="PATRIC" id="fig|1409923.3.peg.562"/>
<dbReference type="Proteomes" id="UP000036122">
    <property type="component" value="Unassembled WGS sequence"/>
</dbReference>
<dbReference type="EMBL" id="JPHZ01000007">
    <property type="protein sequence ID" value="KLT91066.1"/>
    <property type="molecule type" value="Genomic_DNA"/>
</dbReference>
<evidence type="ECO:0000313" key="3">
    <source>
        <dbReference type="Proteomes" id="UP000036122"/>
    </source>
</evidence>
<accession>A0A0J1A9A9</accession>
<feature type="transmembrane region" description="Helical" evidence="1">
    <location>
        <begin position="52"/>
        <end position="70"/>
    </location>
</feature>
<reference evidence="2 3" key="1">
    <citation type="submission" date="2014-07" db="EMBL/GenBank/DDBJ databases">
        <authorList>
            <person name="Harkins D.M."/>
            <person name="Lesho E."/>
            <person name="Waterman P.E."/>
            <person name="Chan A."/>
            <person name="Fouts D.E."/>
        </authorList>
    </citation>
    <scope>NUCLEOTIDE SEQUENCE [LARGE SCALE GENOMIC DNA]</scope>
    <source>
        <strain evidence="2 3">MRSN 3527</strain>
    </source>
</reference>
<feature type="transmembrane region" description="Helical" evidence="1">
    <location>
        <begin position="6"/>
        <end position="25"/>
    </location>
</feature>
<name>A0A0J1A9A9_ACIBA</name>
<evidence type="ECO:0000256" key="1">
    <source>
        <dbReference type="SAM" id="Phobius"/>
    </source>
</evidence>
<keyword evidence="1" id="KW-0812">Transmembrane</keyword>
<sequence>MNELLNWATVLAYFAVFLMGLGSCFKEAKLAWTTKNNTGLTVFEKRSYKFKAGASITLAFLAIIGLFQAFQGVV</sequence>
<evidence type="ECO:0000313" key="2">
    <source>
        <dbReference type="EMBL" id="KLT91066.1"/>
    </source>
</evidence>
<gene>
    <name evidence="2" type="ORF">T630_2402</name>
</gene>
<protein>
    <submittedName>
        <fullName evidence="2">Uncharacterized protein</fullName>
    </submittedName>
</protein>
<organism evidence="2 3">
    <name type="scientific">Acinetobacter baumannii MRSN 3527</name>
    <dbReference type="NCBI Taxonomy" id="1409923"/>
    <lineage>
        <taxon>Bacteria</taxon>
        <taxon>Pseudomonadati</taxon>
        <taxon>Pseudomonadota</taxon>
        <taxon>Gammaproteobacteria</taxon>
        <taxon>Moraxellales</taxon>
        <taxon>Moraxellaceae</taxon>
        <taxon>Acinetobacter</taxon>
        <taxon>Acinetobacter calcoaceticus/baumannii complex</taxon>
    </lineage>
</organism>
<keyword evidence="1" id="KW-1133">Transmembrane helix</keyword>
<keyword evidence="1" id="KW-0472">Membrane</keyword>